<protein>
    <submittedName>
        <fullName evidence="2">Uncharacterized protein</fullName>
    </submittedName>
</protein>
<evidence type="ECO:0000256" key="1">
    <source>
        <dbReference type="SAM" id="Phobius"/>
    </source>
</evidence>
<dbReference type="RefSeq" id="WP_143139580.1">
    <property type="nucleotide sequence ID" value="NZ_JXKH01000003.1"/>
</dbReference>
<dbReference type="Proteomes" id="UP000181884">
    <property type="component" value="Unassembled WGS sequence"/>
</dbReference>
<keyword evidence="1" id="KW-1133">Transmembrane helix</keyword>
<evidence type="ECO:0000313" key="3">
    <source>
        <dbReference type="Proteomes" id="UP000181884"/>
    </source>
</evidence>
<name>A0A1L8RGV5_9ENTE</name>
<comment type="caution">
    <text evidence="2">The sequence shown here is derived from an EMBL/GenBank/DDBJ whole genome shotgun (WGS) entry which is preliminary data.</text>
</comment>
<gene>
    <name evidence="2" type="ORF">RU97_GL001561</name>
</gene>
<sequence length="51" mass="5462">MEKASTDIIGQSDGPTSIWVATSSYLVPVVAVVCLAIVLTVAFIVVRRKKK</sequence>
<feature type="transmembrane region" description="Helical" evidence="1">
    <location>
        <begin position="25"/>
        <end position="46"/>
    </location>
</feature>
<organism evidence="2 3">
    <name type="scientific">Enterococcus canis</name>
    <dbReference type="NCBI Taxonomy" id="214095"/>
    <lineage>
        <taxon>Bacteria</taxon>
        <taxon>Bacillati</taxon>
        <taxon>Bacillota</taxon>
        <taxon>Bacilli</taxon>
        <taxon>Lactobacillales</taxon>
        <taxon>Enterococcaceae</taxon>
        <taxon>Enterococcus</taxon>
    </lineage>
</organism>
<reference evidence="2 3" key="1">
    <citation type="submission" date="2014-12" db="EMBL/GenBank/DDBJ databases">
        <title>Draft genome sequences of 29 type strains of Enterococci.</title>
        <authorList>
            <person name="Zhong Z."/>
            <person name="Sun Z."/>
            <person name="Liu W."/>
            <person name="Zhang W."/>
            <person name="Zhang H."/>
        </authorList>
    </citation>
    <scope>NUCLEOTIDE SEQUENCE [LARGE SCALE GENOMIC DNA]</scope>
    <source>
        <strain evidence="2 3">DSM 17029</strain>
    </source>
</reference>
<keyword evidence="1" id="KW-0472">Membrane</keyword>
<evidence type="ECO:0000313" key="2">
    <source>
        <dbReference type="EMBL" id="OJG18943.1"/>
    </source>
</evidence>
<dbReference type="AlphaFoldDB" id="A0A1L8RGV5"/>
<dbReference type="EMBL" id="JXKH01000003">
    <property type="protein sequence ID" value="OJG18943.1"/>
    <property type="molecule type" value="Genomic_DNA"/>
</dbReference>
<keyword evidence="3" id="KW-1185">Reference proteome</keyword>
<keyword evidence="1" id="KW-0812">Transmembrane</keyword>
<accession>A0A1L8RGV5</accession>
<proteinExistence type="predicted"/>